<sequence length="683" mass="74427">MQAPNTSSLPRIQRIQRNLRSLQPDVWHDKSVRQEAVLESVQDRSHVAESKQSLNSLAGPSRVKVPLPTTAGFSDSPKHPEPITNRFAKSAKEWWHYVRGRPGGKVQQGDDGRQNGRRKVQQGDDGRQNGQRKVQQGDDGRRNGRRKVQQGDDGRQNGQRKVQQGDDGRRNGRRKVQQGDGGWRNGQRKVQQGDDGRELAPRVPVRVSFPRPQGELPVSSHAPLAGDAGLVERAAKIHPVLPARCAGGVELEAHDGSSMPEDRGADTDEADVALLLSRAGNIRHKLLQTRRKTSAFWNIVRFTAYVICYLFLLGMHWGDTIANGRAHVDAISSSIHPVDTRLTQDSPMLEWITSTVRAIWDGQVCGDGYCDAPLEFPAFGPLGCKVDCGSQQPLIPIMAVLQANFSSRGSSQDVLQLWTSVRWNLCTARTGVSAARLPALCWYSEDQALPRYGSDPWMSTSAHFDLRPGRWFLRIHGDYTQTVRGALYDISNSTSPQSLSTYPPWEACQRPSEEPPSPRLMARHLLAQTPSNKTLAGHAEPLDVPQARASEAQLSGARHHQAPLRSLAQAPESVSPTESPTILITEEADDEGAAQQGRQGVHAGVRQGRQGVHAGARQGRQSVHAGAAGSQGVHAGAAGEAECACWRGRGGRVCMLARQERQGVHAGAAGEAGCACWRGRGVP</sequence>
<keyword evidence="3" id="KW-1185">Reference proteome</keyword>
<protein>
    <submittedName>
        <fullName evidence="2">Uncharacterized protein</fullName>
    </submittedName>
</protein>
<feature type="region of interest" description="Disordered" evidence="1">
    <location>
        <begin position="549"/>
        <end position="578"/>
    </location>
</feature>
<evidence type="ECO:0000256" key="1">
    <source>
        <dbReference type="SAM" id="MobiDB-lite"/>
    </source>
</evidence>
<evidence type="ECO:0000313" key="2">
    <source>
        <dbReference type="EMBL" id="KAK3284775.1"/>
    </source>
</evidence>
<gene>
    <name evidence="2" type="ORF">CYMTET_7591</name>
</gene>
<accession>A0AAE0GV60</accession>
<feature type="region of interest" description="Disordered" evidence="1">
    <location>
        <begin position="101"/>
        <end position="202"/>
    </location>
</feature>
<organism evidence="2 3">
    <name type="scientific">Cymbomonas tetramitiformis</name>
    <dbReference type="NCBI Taxonomy" id="36881"/>
    <lineage>
        <taxon>Eukaryota</taxon>
        <taxon>Viridiplantae</taxon>
        <taxon>Chlorophyta</taxon>
        <taxon>Pyramimonadophyceae</taxon>
        <taxon>Pyramimonadales</taxon>
        <taxon>Pyramimonadaceae</taxon>
        <taxon>Cymbomonas</taxon>
    </lineage>
</organism>
<name>A0AAE0GV60_9CHLO</name>
<feature type="region of interest" description="Disordered" evidence="1">
    <location>
        <begin position="40"/>
        <end position="83"/>
    </location>
</feature>
<proteinExistence type="predicted"/>
<feature type="region of interest" description="Disordered" evidence="1">
    <location>
        <begin position="590"/>
        <end position="628"/>
    </location>
</feature>
<comment type="caution">
    <text evidence="2">The sequence shown here is derived from an EMBL/GenBank/DDBJ whole genome shotgun (WGS) entry which is preliminary data.</text>
</comment>
<dbReference type="AlphaFoldDB" id="A0AAE0GV60"/>
<dbReference type="Proteomes" id="UP001190700">
    <property type="component" value="Unassembled WGS sequence"/>
</dbReference>
<feature type="compositionally biased region" description="Basic and acidic residues" evidence="1">
    <location>
        <begin position="191"/>
        <end position="200"/>
    </location>
</feature>
<dbReference type="EMBL" id="LGRX02002152">
    <property type="protein sequence ID" value="KAK3284775.1"/>
    <property type="molecule type" value="Genomic_DNA"/>
</dbReference>
<evidence type="ECO:0000313" key="3">
    <source>
        <dbReference type="Proteomes" id="UP001190700"/>
    </source>
</evidence>
<feature type="region of interest" description="Disordered" evidence="1">
    <location>
        <begin position="499"/>
        <end position="518"/>
    </location>
</feature>
<reference evidence="2 3" key="1">
    <citation type="journal article" date="2015" name="Genome Biol. Evol.">
        <title>Comparative Genomics of a Bacterivorous Green Alga Reveals Evolutionary Causalities and Consequences of Phago-Mixotrophic Mode of Nutrition.</title>
        <authorList>
            <person name="Burns J.A."/>
            <person name="Paasch A."/>
            <person name="Narechania A."/>
            <person name="Kim E."/>
        </authorList>
    </citation>
    <scope>NUCLEOTIDE SEQUENCE [LARGE SCALE GENOMIC DNA]</scope>
    <source>
        <strain evidence="2 3">PLY_AMNH</strain>
    </source>
</reference>